<accession>G9NMY7</accession>
<dbReference type="HOGENOM" id="CLU_023878_1_1_1"/>
<gene>
    <name evidence="3" type="ORF">TRIATDRAFT_3771</name>
</gene>
<feature type="domain" description="DUF7924" evidence="2">
    <location>
        <begin position="220"/>
        <end position="360"/>
    </location>
</feature>
<feature type="compositionally biased region" description="Polar residues" evidence="1">
    <location>
        <begin position="86"/>
        <end position="96"/>
    </location>
</feature>
<evidence type="ECO:0000313" key="3">
    <source>
        <dbReference type="EMBL" id="EHK48265.1"/>
    </source>
</evidence>
<dbReference type="KEGG" id="tatv:25784146"/>
<dbReference type="GeneID" id="25784146"/>
<comment type="caution">
    <text evidence="3">The sequence shown here is derived from an EMBL/GenBank/DDBJ whole genome shotgun (WGS) entry which is preliminary data.</text>
</comment>
<name>G9NMY7_HYPAI</name>
<evidence type="ECO:0000259" key="2">
    <source>
        <dbReference type="Pfam" id="PF25545"/>
    </source>
</evidence>
<sequence length="380" mass="42200">WKYPPEFWDRLSEIPLIHSAIEELERRTWTRPSYPPPPTELAKDFTPAVAVELVRFARHGGPDLRHLRGYPPAPDNHQPAVVVSSPPRSQATKSTNPTTRPVTSKSTTTKESATPYSRGFEQHLTDHAIHPTWRSRKPDLEDTRAALAVPRRSLSPSTFSNSVFETFQISNDQSKDEDDVKAHVVPVIIGARQPDHPMALNTLFGNLRPLTDGTLAPANPDIYYGAYPEELDRSIRNDLAGEIIPSTMQDKPMAPNFFMEVKGPNGGAAVAVRQARYHGAFGARAIHALQNYGKDGLEYGSSAYVFSSTYHDGALKLYAHHMTAPSAPDGRPEYHMTLVDAWAMTGNIDDFRRGATAFRNARDLAKQHRDSFVQSANARA</sequence>
<organism evidence="3 4">
    <name type="scientific">Hypocrea atroviridis (strain ATCC 20476 / IMI 206040)</name>
    <name type="common">Trichoderma atroviride</name>
    <dbReference type="NCBI Taxonomy" id="452589"/>
    <lineage>
        <taxon>Eukaryota</taxon>
        <taxon>Fungi</taxon>
        <taxon>Dikarya</taxon>
        <taxon>Ascomycota</taxon>
        <taxon>Pezizomycotina</taxon>
        <taxon>Sordariomycetes</taxon>
        <taxon>Hypocreomycetidae</taxon>
        <taxon>Hypocreales</taxon>
        <taxon>Hypocreaceae</taxon>
        <taxon>Trichoderma</taxon>
    </lineage>
</organism>
<dbReference type="OrthoDB" id="5146899at2759"/>
<dbReference type="OMA" id="TYRWHRT"/>
<dbReference type="Proteomes" id="UP000005426">
    <property type="component" value="Unassembled WGS sequence"/>
</dbReference>
<dbReference type="AlphaFoldDB" id="G9NMY7"/>
<reference evidence="3 4" key="1">
    <citation type="journal article" date="2011" name="Genome Biol.">
        <title>Comparative genome sequence analysis underscores mycoparasitism as the ancestral life style of Trichoderma.</title>
        <authorList>
            <person name="Kubicek C.P."/>
            <person name="Herrera-Estrella A."/>
            <person name="Seidl-Seiboth V."/>
            <person name="Martinez D.A."/>
            <person name="Druzhinina I.S."/>
            <person name="Thon M."/>
            <person name="Zeilinger S."/>
            <person name="Casas-Flores S."/>
            <person name="Horwitz B.A."/>
            <person name="Mukherjee P.K."/>
            <person name="Mukherjee M."/>
            <person name="Kredics L."/>
            <person name="Alcaraz L.D."/>
            <person name="Aerts A."/>
            <person name="Antal Z."/>
            <person name="Atanasova L."/>
            <person name="Cervantes-Badillo M.G."/>
            <person name="Challacombe J."/>
            <person name="Chertkov O."/>
            <person name="McCluskey K."/>
            <person name="Coulpier F."/>
            <person name="Deshpande N."/>
            <person name="von Doehren H."/>
            <person name="Ebbole D.J."/>
            <person name="Esquivel-Naranjo E.U."/>
            <person name="Fekete E."/>
            <person name="Flipphi M."/>
            <person name="Glaser F."/>
            <person name="Gomez-Rodriguez E.Y."/>
            <person name="Gruber S."/>
            <person name="Han C."/>
            <person name="Henrissat B."/>
            <person name="Hermosa R."/>
            <person name="Hernandez-Onate M."/>
            <person name="Karaffa L."/>
            <person name="Kosti I."/>
            <person name="Le Crom S."/>
            <person name="Lindquist E."/>
            <person name="Lucas S."/>
            <person name="Luebeck M."/>
            <person name="Luebeck P.S."/>
            <person name="Margeot A."/>
            <person name="Metz B."/>
            <person name="Misra M."/>
            <person name="Nevalainen H."/>
            <person name="Omann M."/>
            <person name="Packer N."/>
            <person name="Perrone G."/>
            <person name="Uresti-Rivera E.E."/>
            <person name="Salamov A."/>
            <person name="Schmoll M."/>
            <person name="Seiboth B."/>
            <person name="Shapiro H."/>
            <person name="Sukno S."/>
            <person name="Tamayo-Ramos J.A."/>
            <person name="Tisch D."/>
            <person name="Wiest A."/>
            <person name="Wilkinson H.H."/>
            <person name="Zhang M."/>
            <person name="Coutinho P.M."/>
            <person name="Kenerley C.M."/>
            <person name="Monte E."/>
            <person name="Baker S.E."/>
            <person name="Grigoriev I.V."/>
        </authorList>
    </citation>
    <scope>NUCLEOTIDE SEQUENCE [LARGE SCALE GENOMIC DNA]</scope>
    <source>
        <strain evidence="4">ATCC 20476 / IMI 206040</strain>
    </source>
</reference>
<feature type="compositionally biased region" description="Low complexity" evidence="1">
    <location>
        <begin position="97"/>
        <end position="110"/>
    </location>
</feature>
<keyword evidence="4" id="KW-1185">Reference proteome</keyword>
<dbReference type="STRING" id="452589.G9NMY7"/>
<feature type="region of interest" description="Disordered" evidence="1">
    <location>
        <begin position="64"/>
        <end position="114"/>
    </location>
</feature>
<dbReference type="Pfam" id="PF25545">
    <property type="entry name" value="DUF7924"/>
    <property type="match status" value="1"/>
</dbReference>
<evidence type="ECO:0000256" key="1">
    <source>
        <dbReference type="SAM" id="MobiDB-lite"/>
    </source>
</evidence>
<feature type="non-terminal residue" evidence="3">
    <location>
        <position position="380"/>
    </location>
</feature>
<feature type="non-terminal residue" evidence="3">
    <location>
        <position position="1"/>
    </location>
</feature>
<dbReference type="eggNOG" id="ENOG502SJYB">
    <property type="taxonomic scope" value="Eukaryota"/>
</dbReference>
<protein>
    <recommendedName>
        <fullName evidence="2">DUF7924 domain-containing protein</fullName>
    </recommendedName>
</protein>
<proteinExistence type="predicted"/>
<evidence type="ECO:0000313" key="4">
    <source>
        <dbReference type="Proteomes" id="UP000005426"/>
    </source>
</evidence>
<dbReference type="EMBL" id="ABDG02000019">
    <property type="protein sequence ID" value="EHK48265.1"/>
    <property type="molecule type" value="Genomic_DNA"/>
</dbReference>
<dbReference type="InterPro" id="IPR057684">
    <property type="entry name" value="DUF7924"/>
</dbReference>